<dbReference type="Proteomes" id="UP001314229">
    <property type="component" value="Unassembled WGS sequence"/>
</dbReference>
<dbReference type="AlphaFoldDB" id="A0AAV1NGN6"/>
<sequence length="50" mass="5759">MLPFKVMRLASEPFPQAKEEDAYNRLIKIGQLNRNVTAMQNMARLTLLVP</sequence>
<dbReference type="EMBL" id="CAWUFR010000035">
    <property type="protein sequence ID" value="CAK6958716.1"/>
    <property type="molecule type" value="Genomic_DNA"/>
</dbReference>
<protein>
    <submittedName>
        <fullName evidence="1">Uncharacterized protein</fullName>
    </submittedName>
</protein>
<name>A0AAV1NGN6_SCOSC</name>
<reference evidence="1 2" key="1">
    <citation type="submission" date="2024-01" db="EMBL/GenBank/DDBJ databases">
        <authorList>
            <person name="Alioto T."/>
            <person name="Alioto T."/>
            <person name="Gomez Garrido J."/>
        </authorList>
    </citation>
    <scope>NUCLEOTIDE SEQUENCE [LARGE SCALE GENOMIC DNA]</scope>
</reference>
<proteinExistence type="predicted"/>
<evidence type="ECO:0000313" key="2">
    <source>
        <dbReference type="Proteomes" id="UP001314229"/>
    </source>
</evidence>
<comment type="caution">
    <text evidence="1">The sequence shown here is derived from an EMBL/GenBank/DDBJ whole genome shotgun (WGS) entry which is preliminary data.</text>
</comment>
<gene>
    <name evidence="1" type="ORF">FSCOSCO3_A024438</name>
</gene>
<organism evidence="1 2">
    <name type="scientific">Scomber scombrus</name>
    <name type="common">Atlantic mackerel</name>
    <name type="synonym">Scomber vernalis</name>
    <dbReference type="NCBI Taxonomy" id="13677"/>
    <lineage>
        <taxon>Eukaryota</taxon>
        <taxon>Metazoa</taxon>
        <taxon>Chordata</taxon>
        <taxon>Craniata</taxon>
        <taxon>Vertebrata</taxon>
        <taxon>Euteleostomi</taxon>
        <taxon>Actinopterygii</taxon>
        <taxon>Neopterygii</taxon>
        <taxon>Teleostei</taxon>
        <taxon>Neoteleostei</taxon>
        <taxon>Acanthomorphata</taxon>
        <taxon>Pelagiaria</taxon>
        <taxon>Scombriformes</taxon>
        <taxon>Scombridae</taxon>
        <taxon>Scomber</taxon>
    </lineage>
</organism>
<accession>A0AAV1NGN6</accession>
<keyword evidence="2" id="KW-1185">Reference proteome</keyword>
<evidence type="ECO:0000313" key="1">
    <source>
        <dbReference type="EMBL" id="CAK6958716.1"/>
    </source>
</evidence>